<sequence>MWMIRITSPHQCAYLCAVDDFHIPVVVSFPHFYMADPSIIQSIGGMKPVAEEHETAVDVEPWTGLILQAFKRLQINMYLTKVDGVSLTENIRSMYLPVFWLNESAVVDDKHAKMLQRQLFAPMEITSVLEKVLMIIGGALILLVMAITWCRCKKSDHMTLPPGPVPTVANHGMRRRPMNTMRDRERQPLLTNKHIQPSNSDHPNAPADNGHATLANQDSTDPTYHSPIEA</sequence>
<gene>
    <name evidence="9" type="ORF">V1264_000510</name>
</gene>
<feature type="compositionally biased region" description="Polar residues" evidence="7">
    <location>
        <begin position="189"/>
        <end position="202"/>
    </location>
</feature>
<keyword evidence="5 8" id="KW-0472">Membrane</keyword>
<evidence type="ECO:0000313" key="9">
    <source>
        <dbReference type="EMBL" id="KAK7114452.1"/>
    </source>
</evidence>
<keyword evidence="10" id="KW-1185">Reference proteome</keyword>
<protein>
    <submittedName>
        <fullName evidence="9">Uncharacterized protein</fullName>
    </submittedName>
</protein>
<evidence type="ECO:0000313" key="10">
    <source>
        <dbReference type="Proteomes" id="UP001374579"/>
    </source>
</evidence>
<dbReference type="InterPro" id="IPR002159">
    <property type="entry name" value="CD36_fam"/>
</dbReference>
<dbReference type="PANTHER" id="PTHR11923:SF51">
    <property type="entry name" value="LYSOSOME MEMBRANE PROTEIN 2"/>
    <property type="match status" value="1"/>
</dbReference>
<dbReference type="AlphaFoldDB" id="A0AAN9GMU2"/>
<comment type="similarity">
    <text evidence="2">Belongs to the CD36 family.</text>
</comment>
<feature type="transmembrane region" description="Helical" evidence="8">
    <location>
        <begin position="132"/>
        <end position="149"/>
    </location>
</feature>
<evidence type="ECO:0000256" key="6">
    <source>
        <dbReference type="ARBA" id="ARBA00023180"/>
    </source>
</evidence>
<proteinExistence type="inferred from homology"/>
<evidence type="ECO:0000256" key="7">
    <source>
        <dbReference type="SAM" id="MobiDB-lite"/>
    </source>
</evidence>
<dbReference type="EMBL" id="JBAMIC010000001">
    <property type="protein sequence ID" value="KAK7114452.1"/>
    <property type="molecule type" value="Genomic_DNA"/>
</dbReference>
<name>A0AAN9GMU2_9CAEN</name>
<dbReference type="PRINTS" id="PR01609">
    <property type="entry name" value="CD36FAMILY"/>
</dbReference>
<evidence type="ECO:0000256" key="5">
    <source>
        <dbReference type="ARBA" id="ARBA00023136"/>
    </source>
</evidence>
<dbReference type="GO" id="GO:0005044">
    <property type="term" value="F:scavenger receptor activity"/>
    <property type="evidence" value="ECO:0007669"/>
    <property type="project" value="TreeGrafter"/>
</dbReference>
<dbReference type="Pfam" id="PF01130">
    <property type="entry name" value="CD36"/>
    <property type="match status" value="1"/>
</dbReference>
<dbReference type="PANTHER" id="PTHR11923">
    <property type="entry name" value="SCAVENGER RECEPTOR CLASS B TYPE-1 SR-B1"/>
    <property type="match status" value="1"/>
</dbReference>
<dbReference type="GO" id="GO:0016020">
    <property type="term" value="C:membrane"/>
    <property type="evidence" value="ECO:0007669"/>
    <property type="project" value="UniProtKB-SubCell"/>
</dbReference>
<comment type="caution">
    <text evidence="9">The sequence shown here is derived from an EMBL/GenBank/DDBJ whole genome shotgun (WGS) entry which is preliminary data.</text>
</comment>
<feature type="compositionally biased region" description="Polar residues" evidence="7">
    <location>
        <begin position="214"/>
        <end position="223"/>
    </location>
</feature>
<keyword evidence="6" id="KW-0325">Glycoprotein</keyword>
<evidence type="ECO:0000256" key="2">
    <source>
        <dbReference type="ARBA" id="ARBA00010532"/>
    </source>
</evidence>
<evidence type="ECO:0000256" key="1">
    <source>
        <dbReference type="ARBA" id="ARBA00004370"/>
    </source>
</evidence>
<feature type="region of interest" description="Disordered" evidence="7">
    <location>
        <begin position="161"/>
        <end position="230"/>
    </location>
</feature>
<evidence type="ECO:0000256" key="8">
    <source>
        <dbReference type="SAM" id="Phobius"/>
    </source>
</evidence>
<evidence type="ECO:0000256" key="4">
    <source>
        <dbReference type="ARBA" id="ARBA00022989"/>
    </source>
</evidence>
<reference evidence="9 10" key="1">
    <citation type="submission" date="2024-02" db="EMBL/GenBank/DDBJ databases">
        <title>Chromosome-scale genome assembly of the rough periwinkle Littorina saxatilis.</title>
        <authorList>
            <person name="De Jode A."/>
            <person name="Faria R."/>
            <person name="Formenti G."/>
            <person name="Sims Y."/>
            <person name="Smith T.P."/>
            <person name="Tracey A."/>
            <person name="Wood J.M.D."/>
            <person name="Zagrodzka Z.B."/>
            <person name="Johannesson K."/>
            <person name="Butlin R.K."/>
            <person name="Leder E.H."/>
        </authorList>
    </citation>
    <scope>NUCLEOTIDE SEQUENCE [LARGE SCALE GENOMIC DNA]</scope>
    <source>
        <strain evidence="9">Snail1</strain>
        <tissue evidence="9">Muscle</tissue>
    </source>
</reference>
<comment type="subcellular location">
    <subcellularLocation>
        <location evidence="1">Membrane</location>
    </subcellularLocation>
</comment>
<organism evidence="9 10">
    <name type="scientific">Littorina saxatilis</name>
    <dbReference type="NCBI Taxonomy" id="31220"/>
    <lineage>
        <taxon>Eukaryota</taxon>
        <taxon>Metazoa</taxon>
        <taxon>Spiralia</taxon>
        <taxon>Lophotrochozoa</taxon>
        <taxon>Mollusca</taxon>
        <taxon>Gastropoda</taxon>
        <taxon>Caenogastropoda</taxon>
        <taxon>Littorinimorpha</taxon>
        <taxon>Littorinoidea</taxon>
        <taxon>Littorinidae</taxon>
        <taxon>Littorina</taxon>
    </lineage>
</organism>
<accession>A0AAN9GMU2</accession>
<dbReference type="GO" id="GO:0005737">
    <property type="term" value="C:cytoplasm"/>
    <property type="evidence" value="ECO:0007669"/>
    <property type="project" value="TreeGrafter"/>
</dbReference>
<evidence type="ECO:0000256" key="3">
    <source>
        <dbReference type="ARBA" id="ARBA00022692"/>
    </source>
</evidence>
<keyword evidence="4 8" id="KW-1133">Transmembrane helix</keyword>
<keyword evidence="3 8" id="KW-0812">Transmembrane</keyword>
<dbReference type="Proteomes" id="UP001374579">
    <property type="component" value="Unassembled WGS sequence"/>
</dbReference>